<dbReference type="InterPro" id="IPR052852">
    <property type="entry name" value="SSU_Processome_Comp"/>
</dbReference>
<feature type="non-terminal residue" evidence="1">
    <location>
        <position position="165"/>
    </location>
</feature>
<dbReference type="AlphaFoldDB" id="A0A1B6DIX3"/>
<dbReference type="EMBL" id="GEDC01006619">
    <property type="protein sequence ID" value="JAS30679.1"/>
    <property type="molecule type" value="Transcribed_RNA"/>
</dbReference>
<dbReference type="EMBL" id="GEDC01011713">
    <property type="protein sequence ID" value="JAS25585.1"/>
    <property type="molecule type" value="Transcribed_RNA"/>
</dbReference>
<name>A0A1B6DIX3_9HEMI</name>
<evidence type="ECO:0000313" key="1">
    <source>
        <dbReference type="EMBL" id="JAS25585.1"/>
    </source>
</evidence>
<dbReference type="PANTHER" id="PTHR28366:SF1">
    <property type="entry name" value="CHROMOSOME 1 OPEN READING FRAME 131"/>
    <property type="match status" value="1"/>
</dbReference>
<sequence>MMDDHCLDFVPTKSSLMRRVKPTHFEAVVYKGYKKKTKEKTNTEIENTKSKKIMTDVDMKKARFEVYKLSKSNLDFTNKHKSNLELAIQLGATPPKRKGINYKELKKERVQQKTSEKEGKFLKMIQRNTKNIKRKTLPAKNSNFKKKREGILDIYGKVKKTAMKS</sequence>
<accession>A0A1B6DIX3</accession>
<proteinExistence type="predicted"/>
<dbReference type="PANTHER" id="PTHR28366">
    <property type="entry name" value="CHROMOSOME 1 OPEN READING FRAME 131"/>
    <property type="match status" value="1"/>
</dbReference>
<reference evidence="1" key="1">
    <citation type="submission" date="2015-12" db="EMBL/GenBank/DDBJ databases">
        <title>De novo transcriptome assembly of four potential Pierce s Disease insect vectors from Arizona vineyards.</title>
        <authorList>
            <person name="Tassone E.E."/>
        </authorList>
    </citation>
    <scope>NUCLEOTIDE SEQUENCE</scope>
</reference>
<dbReference type="Pfam" id="PF15375">
    <property type="entry name" value="FSAF1"/>
    <property type="match status" value="1"/>
</dbReference>
<dbReference type="InterPro" id="IPR027973">
    <property type="entry name" value="FSAF1-like"/>
</dbReference>
<organism evidence="1">
    <name type="scientific">Clastoptera arizonana</name>
    <name type="common">Arizona spittle bug</name>
    <dbReference type="NCBI Taxonomy" id="38151"/>
    <lineage>
        <taxon>Eukaryota</taxon>
        <taxon>Metazoa</taxon>
        <taxon>Ecdysozoa</taxon>
        <taxon>Arthropoda</taxon>
        <taxon>Hexapoda</taxon>
        <taxon>Insecta</taxon>
        <taxon>Pterygota</taxon>
        <taxon>Neoptera</taxon>
        <taxon>Paraneoptera</taxon>
        <taxon>Hemiptera</taxon>
        <taxon>Auchenorrhyncha</taxon>
        <taxon>Cercopoidea</taxon>
        <taxon>Clastopteridae</taxon>
        <taxon>Clastoptera</taxon>
    </lineage>
</organism>
<gene>
    <name evidence="2" type="ORF">g.11880</name>
    <name evidence="1" type="ORF">g.11881</name>
</gene>
<evidence type="ECO:0000313" key="2">
    <source>
        <dbReference type="EMBL" id="JAS30679.1"/>
    </source>
</evidence>
<protein>
    <submittedName>
        <fullName evidence="1">Uncharacterized protein</fullName>
    </submittedName>
</protein>